<comment type="caution">
    <text evidence="2">The sequence shown here is derived from an EMBL/GenBank/DDBJ whole genome shotgun (WGS) entry which is preliminary data.</text>
</comment>
<evidence type="ECO:0000313" key="2">
    <source>
        <dbReference type="EMBL" id="GEA50151.1"/>
    </source>
</evidence>
<dbReference type="Gene3D" id="1.10.3680.10">
    <property type="entry name" value="TerB-like"/>
    <property type="match status" value="1"/>
</dbReference>
<dbReference type="AlphaFoldDB" id="A0A4Y3HT59"/>
<sequence length="149" mass="16729">MFNKIHSLFKELLDGNDLATHTQEQPKLAIAALLCEVTAADHEQTPQELAAEQQMLQKLLDVTSEDAATLLESAREQANQSVSLYDFTSQLRDLPRTERNELIKAMWTVAYADGELDPIEESVIRKAADLIYVDHSDFVKTKLKVQGSN</sequence>
<dbReference type="OrthoDB" id="5294347at2"/>
<evidence type="ECO:0000313" key="3">
    <source>
        <dbReference type="Proteomes" id="UP000318717"/>
    </source>
</evidence>
<keyword evidence="3" id="KW-1185">Reference proteome</keyword>
<dbReference type="InterPro" id="IPR029024">
    <property type="entry name" value="TerB-like"/>
</dbReference>
<dbReference type="InterPro" id="IPR007791">
    <property type="entry name" value="DjlA_N"/>
</dbReference>
<name>A0A4Y3HT59_9VIBR</name>
<dbReference type="Pfam" id="PF05099">
    <property type="entry name" value="TerB"/>
    <property type="match status" value="1"/>
</dbReference>
<evidence type="ECO:0000259" key="1">
    <source>
        <dbReference type="Pfam" id="PF05099"/>
    </source>
</evidence>
<dbReference type="EMBL" id="BJLF01000003">
    <property type="protein sequence ID" value="GEA50151.1"/>
    <property type="molecule type" value="Genomic_DNA"/>
</dbReference>
<gene>
    <name evidence="2" type="ORF">VIN01S_09550</name>
</gene>
<organism evidence="2 3">
    <name type="scientific">Vibrio inusitatus NBRC 102082</name>
    <dbReference type="NCBI Taxonomy" id="1219070"/>
    <lineage>
        <taxon>Bacteria</taxon>
        <taxon>Pseudomonadati</taxon>
        <taxon>Pseudomonadota</taxon>
        <taxon>Gammaproteobacteria</taxon>
        <taxon>Vibrionales</taxon>
        <taxon>Vibrionaceae</taxon>
        <taxon>Vibrio</taxon>
    </lineage>
</organism>
<dbReference type="Proteomes" id="UP000318717">
    <property type="component" value="Unassembled WGS sequence"/>
</dbReference>
<accession>A0A4Y3HT59</accession>
<dbReference type="SUPFAM" id="SSF158682">
    <property type="entry name" value="TerB-like"/>
    <property type="match status" value="1"/>
</dbReference>
<proteinExistence type="predicted"/>
<protein>
    <recommendedName>
        <fullName evidence="1">Co-chaperone DjlA N-terminal domain-containing protein</fullName>
    </recommendedName>
</protein>
<reference evidence="2 3" key="1">
    <citation type="submission" date="2019-06" db="EMBL/GenBank/DDBJ databases">
        <title>Whole genome shotgun sequence of Vibrio inusitatus NBRC 102082.</title>
        <authorList>
            <person name="Hosoyama A."/>
            <person name="Uohara A."/>
            <person name="Ohji S."/>
            <person name="Ichikawa N."/>
        </authorList>
    </citation>
    <scope>NUCLEOTIDE SEQUENCE [LARGE SCALE GENOMIC DNA]</scope>
    <source>
        <strain evidence="2 3">NBRC 102082</strain>
    </source>
</reference>
<dbReference type="CDD" id="cd07313">
    <property type="entry name" value="terB_like_2"/>
    <property type="match status" value="1"/>
</dbReference>
<feature type="domain" description="Co-chaperone DjlA N-terminal" evidence="1">
    <location>
        <begin position="28"/>
        <end position="142"/>
    </location>
</feature>
<dbReference type="RefSeq" id="WP_141344539.1">
    <property type="nucleotide sequence ID" value="NZ_BJLF01000003.1"/>
</dbReference>